<keyword evidence="2" id="KW-0677">Repeat</keyword>
<comment type="caution">
    <text evidence="6">The sequence shown here is derived from an EMBL/GenBank/DDBJ whole genome shotgun (WGS) entry which is preliminary data.</text>
</comment>
<evidence type="ECO:0000313" key="7">
    <source>
        <dbReference type="Proteomes" id="UP000669133"/>
    </source>
</evidence>
<dbReference type="PROSITE" id="PS00678">
    <property type="entry name" value="WD_REPEATS_1"/>
    <property type="match status" value="3"/>
</dbReference>
<dbReference type="InterPro" id="IPR042238">
    <property type="entry name" value="Rad28/ERCC8/Ckn1/ATCSA-1"/>
</dbReference>
<keyword evidence="1 5" id="KW-0853">WD repeat</keyword>
<dbReference type="InterPro" id="IPR036322">
    <property type="entry name" value="WD40_repeat_dom_sf"/>
</dbReference>
<keyword evidence="7" id="KW-1185">Reference proteome</keyword>
<feature type="repeat" description="WD" evidence="5">
    <location>
        <begin position="59"/>
        <end position="85"/>
    </location>
</feature>
<dbReference type="PROSITE" id="PS50294">
    <property type="entry name" value="WD_REPEATS_REGION"/>
    <property type="match status" value="2"/>
</dbReference>
<dbReference type="GO" id="GO:0000209">
    <property type="term" value="P:protein polyubiquitination"/>
    <property type="evidence" value="ECO:0007669"/>
    <property type="project" value="TreeGrafter"/>
</dbReference>
<evidence type="ECO:0000256" key="1">
    <source>
        <dbReference type="ARBA" id="ARBA00022574"/>
    </source>
</evidence>
<dbReference type="SUPFAM" id="SSF50978">
    <property type="entry name" value="WD40 repeat-like"/>
    <property type="match status" value="1"/>
</dbReference>
<dbReference type="PROSITE" id="PS50082">
    <property type="entry name" value="WD_REPEATS_2"/>
    <property type="match status" value="4"/>
</dbReference>
<dbReference type="Proteomes" id="UP000669133">
    <property type="component" value="Unassembled WGS sequence"/>
</dbReference>
<dbReference type="InterPro" id="IPR015943">
    <property type="entry name" value="WD40/YVTN_repeat-like_dom_sf"/>
</dbReference>
<dbReference type="OrthoDB" id="361494at2759"/>
<dbReference type="GeneID" id="93649103"/>
<evidence type="ECO:0000256" key="4">
    <source>
        <dbReference type="ARBA" id="ARBA00023204"/>
    </source>
</evidence>
<dbReference type="InterPro" id="IPR001680">
    <property type="entry name" value="WD40_rpt"/>
</dbReference>
<dbReference type="GO" id="GO:0006283">
    <property type="term" value="P:transcription-coupled nucleotide-excision repair"/>
    <property type="evidence" value="ECO:0007669"/>
    <property type="project" value="InterPro"/>
</dbReference>
<evidence type="ECO:0000256" key="2">
    <source>
        <dbReference type="ARBA" id="ARBA00022737"/>
    </source>
</evidence>
<dbReference type="GO" id="GO:0043161">
    <property type="term" value="P:proteasome-mediated ubiquitin-dependent protein catabolic process"/>
    <property type="evidence" value="ECO:0007669"/>
    <property type="project" value="TreeGrafter"/>
</dbReference>
<dbReference type="GO" id="GO:0000109">
    <property type="term" value="C:nucleotide-excision repair complex"/>
    <property type="evidence" value="ECO:0007669"/>
    <property type="project" value="TreeGrafter"/>
</dbReference>
<evidence type="ECO:0000256" key="5">
    <source>
        <dbReference type="PROSITE-ProRule" id="PRU00221"/>
    </source>
</evidence>
<keyword evidence="3" id="KW-0227">DNA damage</keyword>
<dbReference type="InterPro" id="IPR020472">
    <property type="entry name" value="WD40_PAC1"/>
</dbReference>
<organism evidence="6 7">
    <name type="scientific">Candida metapsilosis</name>
    <dbReference type="NCBI Taxonomy" id="273372"/>
    <lineage>
        <taxon>Eukaryota</taxon>
        <taxon>Fungi</taxon>
        <taxon>Dikarya</taxon>
        <taxon>Ascomycota</taxon>
        <taxon>Saccharomycotina</taxon>
        <taxon>Pichiomycetes</taxon>
        <taxon>Debaryomycetaceae</taxon>
        <taxon>Candida/Lodderomyces clade</taxon>
        <taxon>Candida</taxon>
    </lineage>
</organism>
<dbReference type="GO" id="GO:0031464">
    <property type="term" value="C:Cul4A-RING E3 ubiquitin ligase complex"/>
    <property type="evidence" value="ECO:0007669"/>
    <property type="project" value="TreeGrafter"/>
</dbReference>
<feature type="repeat" description="WD" evidence="5">
    <location>
        <begin position="275"/>
        <end position="308"/>
    </location>
</feature>
<dbReference type="PRINTS" id="PR00320">
    <property type="entry name" value="GPROTEINBRPT"/>
</dbReference>
<accession>A0A8H8DD16</accession>
<reference evidence="6 7" key="1">
    <citation type="submission" date="2020-12" db="EMBL/GenBank/DDBJ databases">
        <title>Effect of drift, selection, and recombination on the evolution of hybrid genomes in Candida yeast pathogens.</title>
        <authorList>
            <person name="Mixao V."/>
            <person name="Ksiezopolska E."/>
            <person name="Saus E."/>
            <person name="Boekhout T."/>
            <person name="Gacser A."/>
            <person name="Gabaldon T."/>
        </authorList>
    </citation>
    <scope>NUCLEOTIDE SEQUENCE [LARGE SCALE GENOMIC DNA]</scope>
    <source>
        <strain evidence="6 7">BP57</strain>
    </source>
</reference>
<dbReference type="RefSeq" id="XP_067550500.1">
    <property type="nucleotide sequence ID" value="XM_067693842.1"/>
</dbReference>
<gene>
    <name evidence="6" type="ORF">I9W82_000474</name>
</gene>
<dbReference type="Gene3D" id="2.130.10.10">
    <property type="entry name" value="YVTN repeat-like/Quinoprotein amine dehydrogenase"/>
    <property type="match status" value="1"/>
</dbReference>
<protein>
    <submittedName>
        <fullName evidence="6">Uncharacterized protein</fullName>
    </submittedName>
</protein>
<dbReference type="EMBL" id="JAEOAQ010000001">
    <property type="protein sequence ID" value="KAG5421384.1"/>
    <property type="molecule type" value="Genomic_DNA"/>
</dbReference>
<dbReference type="PANTHER" id="PTHR46202">
    <property type="entry name" value="DNA EXCISION REPAIR PROTEIN ERCC-8"/>
    <property type="match status" value="1"/>
</dbReference>
<evidence type="ECO:0000256" key="3">
    <source>
        <dbReference type="ARBA" id="ARBA00022763"/>
    </source>
</evidence>
<evidence type="ECO:0000313" key="6">
    <source>
        <dbReference type="EMBL" id="KAG5421384.1"/>
    </source>
</evidence>
<sequence length="460" mass="51838">MQSLLLEQKLGNITPLKFSTIITDNYYASQLYQTAKYDVFPTNCHKNASVNSLALESVDYRFLLSGSGDSSIKLWDLHQQDEVRKENEVDAKLNRIHHPSKFDTFDYDNPVTSFANVAIMPAREFHKFGVSAIQWWPFDTGLFVSSSFDHTVKVWDTNELTPVFSFNLHNRVYSIDVCGESSLIATASDQPFIRLLDMRSTSSAHTLRGHKGKTLSVKWHPINENLLASGGYDGEVRIWDIRRSQNLLCRLDMLTTNTAKPSSRSNESILKQQSVKAHSGPVNGLCWDESGSTLFSAGNDDKIRVWDMISTPYPPVNKLINFGPLTRNKYPQTTPILLNPNGETEVQYLLFPSESGEVLIYRTVDGKLVNRLIRRGTKNVGRTCSMCNGGPFTATYYCGTVDGEILCWKPFWDKLDPEDVVDLAEEEEGAAIGDLDAEEVLLKKHTLALKAQELKKSMEY</sequence>
<dbReference type="PANTHER" id="PTHR46202:SF1">
    <property type="entry name" value="DNA EXCISION REPAIR PROTEIN ERCC-8"/>
    <property type="match status" value="1"/>
</dbReference>
<dbReference type="AlphaFoldDB" id="A0A8H8DD16"/>
<dbReference type="InterPro" id="IPR019775">
    <property type="entry name" value="WD40_repeat_CS"/>
</dbReference>
<proteinExistence type="predicted"/>
<dbReference type="Pfam" id="PF00400">
    <property type="entry name" value="WD40"/>
    <property type="match status" value="4"/>
</dbReference>
<feature type="repeat" description="WD" evidence="5">
    <location>
        <begin position="207"/>
        <end position="249"/>
    </location>
</feature>
<dbReference type="SMART" id="SM00320">
    <property type="entry name" value="WD40"/>
    <property type="match status" value="5"/>
</dbReference>
<name>A0A8H8DD16_9ASCO</name>
<keyword evidence="4" id="KW-0234">DNA repair</keyword>
<feature type="repeat" description="WD" evidence="5">
    <location>
        <begin position="123"/>
        <end position="165"/>
    </location>
</feature>